<dbReference type="Gene3D" id="1.10.287.110">
    <property type="entry name" value="DnaJ domain"/>
    <property type="match status" value="1"/>
</dbReference>
<comment type="caution">
    <text evidence="1">The sequence shown here is derived from an EMBL/GenBank/DDBJ whole genome shotgun (WGS) entry which is preliminary data.</text>
</comment>
<accession>A0ABR2LHA7</accession>
<dbReference type="InterPro" id="IPR018253">
    <property type="entry name" value="DnaJ_domain_CS"/>
</dbReference>
<name>A0ABR2LHA7_9ASPA</name>
<keyword evidence="2" id="KW-1185">Reference proteome</keyword>
<evidence type="ECO:0000313" key="2">
    <source>
        <dbReference type="Proteomes" id="UP001412067"/>
    </source>
</evidence>
<dbReference type="InterPro" id="IPR036869">
    <property type="entry name" value="J_dom_sf"/>
</dbReference>
<dbReference type="EMBL" id="JBBWWR010000019">
    <property type="protein sequence ID" value="KAK8941502.1"/>
    <property type="molecule type" value="Genomic_DNA"/>
</dbReference>
<dbReference type="Proteomes" id="UP001412067">
    <property type="component" value="Unassembled WGS sequence"/>
</dbReference>
<evidence type="ECO:0000313" key="1">
    <source>
        <dbReference type="EMBL" id="KAK8941502.1"/>
    </source>
</evidence>
<proteinExistence type="predicted"/>
<sequence length="109" mass="12453">MRRKSRSHTGGLLSSITPTVCLYDLTSIVHLVCIYDGRGALGKGEIAEARFIKIQAAHELLIDEDKRWKYDRDHGINPLKASQAWIEWLMKKRRAFDQRGDMAVAAWAE</sequence>
<organism evidence="1 2">
    <name type="scientific">Platanthera guangdongensis</name>
    <dbReference type="NCBI Taxonomy" id="2320717"/>
    <lineage>
        <taxon>Eukaryota</taxon>
        <taxon>Viridiplantae</taxon>
        <taxon>Streptophyta</taxon>
        <taxon>Embryophyta</taxon>
        <taxon>Tracheophyta</taxon>
        <taxon>Spermatophyta</taxon>
        <taxon>Magnoliopsida</taxon>
        <taxon>Liliopsida</taxon>
        <taxon>Asparagales</taxon>
        <taxon>Orchidaceae</taxon>
        <taxon>Orchidoideae</taxon>
        <taxon>Orchideae</taxon>
        <taxon>Orchidinae</taxon>
        <taxon>Platanthera</taxon>
    </lineage>
</organism>
<protein>
    <submittedName>
        <fullName evidence="1">Uncharacterized protein</fullName>
    </submittedName>
</protein>
<dbReference type="PROSITE" id="PS00636">
    <property type="entry name" value="DNAJ_1"/>
    <property type="match status" value="1"/>
</dbReference>
<dbReference type="SUPFAM" id="SSF46565">
    <property type="entry name" value="Chaperone J-domain"/>
    <property type="match status" value="1"/>
</dbReference>
<gene>
    <name evidence="1" type="ORF">KSP40_PGU008540</name>
</gene>
<reference evidence="1 2" key="1">
    <citation type="journal article" date="2022" name="Nat. Plants">
        <title>Genomes of leafy and leafless Platanthera orchids illuminate the evolution of mycoheterotrophy.</title>
        <authorList>
            <person name="Li M.H."/>
            <person name="Liu K.W."/>
            <person name="Li Z."/>
            <person name="Lu H.C."/>
            <person name="Ye Q.L."/>
            <person name="Zhang D."/>
            <person name="Wang J.Y."/>
            <person name="Li Y.F."/>
            <person name="Zhong Z.M."/>
            <person name="Liu X."/>
            <person name="Yu X."/>
            <person name="Liu D.K."/>
            <person name="Tu X.D."/>
            <person name="Liu B."/>
            <person name="Hao Y."/>
            <person name="Liao X.Y."/>
            <person name="Jiang Y.T."/>
            <person name="Sun W.H."/>
            <person name="Chen J."/>
            <person name="Chen Y.Q."/>
            <person name="Ai Y."/>
            <person name="Zhai J.W."/>
            <person name="Wu S.S."/>
            <person name="Zhou Z."/>
            <person name="Hsiao Y.Y."/>
            <person name="Wu W.L."/>
            <person name="Chen Y.Y."/>
            <person name="Lin Y.F."/>
            <person name="Hsu J.L."/>
            <person name="Li C.Y."/>
            <person name="Wang Z.W."/>
            <person name="Zhao X."/>
            <person name="Zhong W.Y."/>
            <person name="Ma X.K."/>
            <person name="Ma L."/>
            <person name="Huang J."/>
            <person name="Chen G.Z."/>
            <person name="Huang M.Z."/>
            <person name="Huang L."/>
            <person name="Peng D.H."/>
            <person name="Luo Y.B."/>
            <person name="Zou S.Q."/>
            <person name="Chen S.P."/>
            <person name="Lan S."/>
            <person name="Tsai W.C."/>
            <person name="Van de Peer Y."/>
            <person name="Liu Z.J."/>
        </authorList>
    </citation>
    <scope>NUCLEOTIDE SEQUENCE [LARGE SCALE GENOMIC DNA]</scope>
    <source>
        <strain evidence="1">Lor288</strain>
    </source>
</reference>